<name>A0A9Q3UT13_9GAMM</name>
<keyword evidence="3" id="KW-1185">Reference proteome</keyword>
<gene>
    <name evidence="2" type="ORF">LL252_18265</name>
</gene>
<feature type="region of interest" description="Disordered" evidence="1">
    <location>
        <begin position="68"/>
        <end position="109"/>
    </location>
</feature>
<comment type="caution">
    <text evidence="2">The sequence shown here is derived from an EMBL/GenBank/DDBJ whole genome shotgun (WGS) entry which is preliminary data.</text>
</comment>
<protein>
    <submittedName>
        <fullName evidence="2">Uncharacterized protein</fullName>
    </submittedName>
</protein>
<organism evidence="2 3">
    <name type="scientific">Alloalcanivorax marinus</name>
    <dbReference type="NCBI Taxonomy" id="1177169"/>
    <lineage>
        <taxon>Bacteria</taxon>
        <taxon>Pseudomonadati</taxon>
        <taxon>Pseudomonadota</taxon>
        <taxon>Gammaproteobacteria</taxon>
        <taxon>Oceanospirillales</taxon>
        <taxon>Alcanivoracaceae</taxon>
        <taxon>Alloalcanivorax</taxon>
    </lineage>
</organism>
<sequence>MMAHIVWDDPGAHSVADYYAKDPNIDAEPHTGSILSARHRGRVIRVRVEAYDRDAGLSHGEVAAIIDPETGKRADRHGDLKVGDRVALPDDKRAFEPSAPDQEDEDEPS</sequence>
<dbReference type="Proteomes" id="UP001108027">
    <property type="component" value="Unassembled WGS sequence"/>
</dbReference>
<feature type="compositionally biased region" description="Basic and acidic residues" evidence="1">
    <location>
        <begin position="69"/>
        <end position="95"/>
    </location>
</feature>
<evidence type="ECO:0000313" key="2">
    <source>
        <dbReference type="EMBL" id="MCC4310513.1"/>
    </source>
</evidence>
<reference evidence="2" key="1">
    <citation type="submission" date="2021-10" db="EMBL/GenBank/DDBJ databases">
        <title>The diversity and Nitrogen Metabolism of Culturable Nitrate-Utilizing Bacteria Within the Oxygen Minimum Zone of the Changjiang (Yangtze River)Estuary.</title>
        <authorList>
            <person name="Zhang D."/>
            <person name="Zheng J."/>
            <person name="Liu S."/>
            <person name="He W."/>
        </authorList>
    </citation>
    <scope>NUCLEOTIDE SEQUENCE</scope>
    <source>
        <strain evidence="2">FXH-223</strain>
    </source>
</reference>
<accession>A0A9Q3UT13</accession>
<dbReference type="AlphaFoldDB" id="A0A9Q3UT13"/>
<dbReference type="EMBL" id="JAJGNA010000042">
    <property type="protein sequence ID" value="MCC4310513.1"/>
    <property type="molecule type" value="Genomic_DNA"/>
</dbReference>
<proteinExistence type="predicted"/>
<evidence type="ECO:0000256" key="1">
    <source>
        <dbReference type="SAM" id="MobiDB-lite"/>
    </source>
</evidence>
<evidence type="ECO:0000313" key="3">
    <source>
        <dbReference type="Proteomes" id="UP001108027"/>
    </source>
</evidence>